<reference evidence="19 20" key="1">
    <citation type="submission" date="2019-05" db="EMBL/GenBank/DDBJ databases">
        <authorList>
            <person name="Pankratov T."/>
            <person name="Grouzdev D."/>
        </authorList>
    </citation>
    <scope>NUCLEOTIDE SEQUENCE [LARGE SCALE GENOMIC DNA]</scope>
    <source>
        <strain evidence="19 20">KEBCLARHB70R</strain>
    </source>
</reference>
<organism evidence="19 20">
    <name type="scientific">Lichenicoccus roseus</name>
    <dbReference type="NCBI Taxonomy" id="2683649"/>
    <lineage>
        <taxon>Bacteria</taxon>
        <taxon>Pseudomonadati</taxon>
        <taxon>Pseudomonadota</taxon>
        <taxon>Alphaproteobacteria</taxon>
        <taxon>Acetobacterales</taxon>
        <taxon>Acetobacteraceae</taxon>
        <taxon>Lichenicoccus</taxon>
    </lineage>
</organism>
<evidence type="ECO:0000256" key="9">
    <source>
        <dbReference type="ARBA" id="ARBA00022968"/>
    </source>
</evidence>
<dbReference type="FunFam" id="2.60.370.10:FF:000001">
    <property type="entry name" value="COX11 cytochrome c oxidase assembly homolog"/>
    <property type="match status" value="1"/>
</dbReference>
<evidence type="ECO:0000256" key="14">
    <source>
        <dbReference type="ARBA" id="ARBA00023136"/>
    </source>
</evidence>
<keyword evidence="10" id="KW-0249">Electron transport</keyword>
<dbReference type="Pfam" id="PF04442">
    <property type="entry name" value="CtaG_Cox11"/>
    <property type="match status" value="1"/>
</dbReference>
<proteinExistence type="inferred from homology"/>
<accession>A0A5R9J378</accession>
<dbReference type="InterPro" id="IPR009056">
    <property type="entry name" value="Cyt_c-like_dom"/>
</dbReference>
<dbReference type="Proteomes" id="UP000305654">
    <property type="component" value="Unassembled WGS sequence"/>
</dbReference>
<dbReference type="SUPFAM" id="SSF46626">
    <property type="entry name" value="Cytochrome c"/>
    <property type="match status" value="1"/>
</dbReference>
<comment type="caution">
    <text evidence="19">The sequence shown here is derived from an EMBL/GenBank/DDBJ whole genome shotgun (WGS) entry which is preliminary data.</text>
</comment>
<keyword evidence="7 15" id="KW-0812">Transmembrane</keyword>
<dbReference type="Pfam" id="PF00034">
    <property type="entry name" value="Cytochrom_C"/>
    <property type="match status" value="1"/>
</dbReference>
<dbReference type="Gene3D" id="1.10.760.10">
    <property type="entry name" value="Cytochrome c-like domain"/>
    <property type="match status" value="1"/>
</dbReference>
<evidence type="ECO:0000256" key="4">
    <source>
        <dbReference type="ARBA" id="ARBA00015384"/>
    </source>
</evidence>
<evidence type="ECO:0000256" key="15">
    <source>
        <dbReference type="HAMAP-Rule" id="MF_00155"/>
    </source>
</evidence>
<keyword evidence="5" id="KW-0813">Transport</keyword>
<evidence type="ECO:0000256" key="17">
    <source>
        <dbReference type="SAM" id="Phobius"/>
    </source>
</evidence>
<protein>
    <recommendedName>
        <fullName evidence="4 15">Cytochrome c oxidase assembly protein CtaG</fullName>
    </recommendedName>
</protein>
<keyword evidence="6 16" id="KW-0349">Heme</keyword>
<comment type="subcellular location">
    <subcellularLocation>
        <location evidence="2 15">Cell inner membrane</location>
        <topology evidence="2 15">Single-pass type II membrane protein</topology>
        <orientation evidence="2 15">Periplasmic side</orientation>
    </subcellularLocation>
</comment>
<dbReference type="PRINTS" id="PR00604">
    <property type="entry name" value="CYTCHRMECIAB"/>
</dbReference>
<keyword evidence="11 15" id="KW-1133">Transmembrane helix</keyword>
<dbReference type="RefSeq" id="WP_138326480.1">
    <property type="nucleotide sequence ID" value="NZ_VCDI01000004.1"/>
</dbReference>
<dbReference type="InterPro" id="IPR036909">
    <property type="entry name" value="Cyt_c-like_dom_sf"/>
</dbReference>
<feature type="topological domain" description="Cytoplasmic" evidence="15">
    <location>
        <begin position="1"/>
        <end position="7"/>
    </location>
</feature>
<keyword evidence="13 15" id="KW-0186">Copper</keyword>
<keyword evidence="14 15" id="KW-0472">Membrane</keyword>
<evidence type="ECO:0000256" key="16">
    <source>
        <dbReference type="PROSITE-ProRule" id="PRU00433"/>
    </source>
</evidence>
<evidence type="ECO:0000256" key="2">
    <source>
        <dbReference type="ARBA" id="ARBA00004382"/>
    </source>
</evidence>
<evidence type="ECO:0000313" key="19">
    <source>
        <dbReference type="EMBL" id="TLU72074.1"/>
    </source>
</evidence>
<keyword evidence="9 15" id="KW-0735">Signal-anchor</keyword>
<dbReference type="AlphaFoldDB" id="A0A5R9J378"/>
<evidence type="ECO:0000256" key="11">
    <source>
        <dbReference type="ARBA" id="ARBA00022989"/>
    </source>
</evidence>
<gene>
    <name evidence="15" type="primary">ctaG</name>
    <name evidence="19" type="ORF">FE263_13190</name>
</gene>
<comment type="function">
    <text evidence="1 15">Exerts its effect at some terminal stage of cytochrome c oxidase synthesis, probably by being involved in the insertion of the copper B into subunit I.</text>
</comment>
<dbReference type="PANTHER" id="PTHR21320">
    <property type="entry name" value="CYTOCHROME C OXIDASE ASSEMBLY PROTEIN COX11-RELATED"/>
    <property type="match status" value="1"/>
</dbReference>
<feature type="domain" description="Cytochrome c" evidence="18">
    <location>
        <begin position="192"/>
        <end position="289"/>
    </location>
</feature>
<dbReference type="PANTHER" id="PTHR21320:SF3">
    <property type="entry name" value="CYTOCHROME C OXIDASE ASSEMBLY PROTEIN COX11, MITOCHONDRIAL-RELATED"/>
    <property type="match status" value="1"/>
</dbReference>
<feature type="topological domain" description="Periplasmic" evidence="15">
    <location>
        <begin position="31"/>
        <end position="294"/>
    </location>
</feature>
<evidence type="ECO:0000259" key="18">
    <source>
        <dbReference type="PROSITE" id="PS51007"/>
    </source>
</evidence>
<dbReference type="GO" id="GO:0005507">
    <property type="term" value="F:copper ion binding"/>
    <property type="evidence" value="ECO:0007669"/>
    <property type="project" value="InterPro"/>
</dbReference>
<feature type="transmembrane region" description="Helical" evidence="17">
    <location>
        <begin position="9"/>
        <end position="31"/>
    </location>
</feature>
<keyword evidence="15" id="KW-0997">Cell inner membrane</keyword>
<dbReference type="HAMAP" id="MF_00155">
    <property type="entry name" value="CtaG"/>
    <property type="match status" value="1"/>
</dbReference>
<evidence type="ECO:0000256" key="13">
    <source>
        <dbReference type="ARBA" id="ARBA00023008"/>
    </source>
</evidence>
<dbReference type="SUPFAM" id="SSF110111">
    <property type="entry name" value="Ctag/Cox11"/>
    <property type="match status" value="1"/>
</dbReference>
<evidence type="ECO:0000313" key="20">
    <source>
        <dbReference type="Proteomes" id="UP000305654"/>
    </source>
</evidence>
<keyword evidence="8 16" id="KW-0479">Metal-binding</keyword>
<evidence type="ECO:0000256" key="12">
    <source>
        <dbReference type="ARBA" id="ARBA00023004"/>
    </source>
</evidence>
<keyword evidence="15" id="KW-1003">Cell membrane</keyword>
<keyword evidence="20" id="KW-1185">Reference proteome</keyword>
<evidence type="ECO:0000256" key="5">
    <source>
        <dbReference type="ARBA" id="ARBA00022448"/>
    </source>
</evidence>
<dbReference type="PROSITE" id="PS51007">
    <property type="entry name" value="CYTC"/>
    <property type="match status" value="1"/>
</dbReference>
<keyword evidence="12 16" id="KW-0408">Iron</keyword>
<dbReference type="OrthoDB" id="9804841at2"/>
<dbReference type="Gene3D" id="2.60.370.10">
    <property type="entry name" value="Ctag/Cox11"/>
    <property type="match status" value="1"/>
</dbReference>
<dbReference type="EMBL" id="VCDI01000004">
    <property type="protein sequence ID" value="TLU72074.1"/>
    <property type="molecule type" value="Genomic_DNA"/>
</dbReference>
<evidence type="ECO:0000256" key="8">
    <source>
        <dbReference type="ARBA" id="ARBA00022723"/>
    </source>
</evidence>
<evidence type="ECO:0000256" key="6">
    <source>
        <dbReference type="ARBA" id="ARBA00022617"/>
    </source>
</evidence>
<dbReference type="GO" id="GO:0005886">
    <property type="term" value="C:plasma membrane"/>
    <property type="evidence" value="ECO:0007669"/>
    <property type="project" value="UniProtKB-SubCell"/>
</dbReference>
<name>A0A5R9J378_9PROT</name>
<dbReference type="GO" id="GO:0008535">
    <property type="term" value="P:respiratory chain complex IV assembly"/>
    <property type="evidence" value="ECO:0007669"/>
    <property type="project" value="UniProtKB-UniRule"/>
</dbReference>
<dbReference type="GO" id="GO:0009055">
    <property type="term" value="F:electron transfer activity"/>
    <property type="evidence" value="ECO:0007669"/>
    <property type="project" value="InterPro"/>
</dbReference>
<evidence type="ECO:0000256" key="7">
    <source>
        <dbReference type="ARBA" id="ARBA00022692"/>
    </source>
</evidence>
<evidence type="ECO:0000256" key="10">
    <source>
        <dbReference type="ARBA" id="ARBA00022982"/>
    </source>
</evidence>
<dbReference type="NCBIfam" id="NF003465">
    <property type="entry name" value="PRK05089.1"/>
    <property type="match status" value="1"/>
</dbReference>
<dbReference type="InterPro" id="IPR002327">
    <property type="entry name" value="Cyt_c_1A/1B"/>
</dbReference>
<comment type="similarity">
    <text evidence="3 15">Belongs to the COX11/CtaG family.</text>
</comment>
<dbReference type="InterPro" id="IPR023471">
    <property type="entry name" value="CtaG/Cox11_dom_sf"/>
</dbReference>
<sequence length="294" mass="32002">MNSPRRRRFWLVPAGLLAVVAVMLTIVSFSVPLYRMFCAATGAGGTTQRASAADGALGRMITIDFSTGIAKGLPWRFRPMQSRLRVRLGQESLVFFEAENLSDTPIVGHAAFNVTPDKVGIYFKKIQCFCFTEERLGAHQKVEMPVTFFVDGRLATDPSTTDVDDITLSYTFFRSSRPKDATDLARFANAPPDAAAGRTLFAADCAGCHALDHAIEGPRLAGVYGRRAGSVPGYPYTPALAGARITWDDRSLERWLSGPRAFIPGTAMPDAIDDPVGRRDIIAYLHSLSPPGRS</sequence>
<evidence type="ECO:0000256" key="3">
    <source>
        <dbReference type="ARBA" id="ARBA00009620"/>
    </source>
</evidence>
<dbReference type="InterPro" id="IPR007533">
    <property type="entry name" value="Cyt_c_oxidase_assmbl_CtaG"/>
</dbReference>
<dbReference type="GO" id="GO:0020037">
    <property type="term" value="F:heme binding"/>
    <property type="evidence" value="ECO:0007669"/>
    <property type="project" value="InterPro"/>
</dbReference>
<evidence type="ECO:0000256" key="1">
    <source>
        <dbReference type="ARBA" id="ARBA00004007"/>
    </source>
</evidence>